<comment type="caution">
    <text evidence="2">The sequence shown here is derived from an EMBL/GenBank/DDBJ whole genome shotgun (WGS) entry which is preliminary data.</text>
</comment>
<dbReference type="Proteomes" id="UP000518878">
    <property type="component" value="Unassembled WGS sequence"/>
</dbReference>
<evidence type="ECO:0000313" key="3">
    <source>
        <dbReference type="Proteomes" id="UP000518878"/>
    </source>
</evidence>
<evidence type="ECO:0000259" key="1">
    <source>
        <dbReference type="Pfam" id="PF12773"/>
    </source>
</evidence>
<dbReference type="EMBL" id="JAAQTL010000001">
    <property type="protein sequence ID" value="NID16386.1"/>
    <property type="molecule type" value="Genomic_DNA"/>
</dbReference>
<name>A0A7X5QVZ2_9GAMM</name>
<dbReference type="InterPro" id="IPR025874">
    <property type="entry name" value="DZR"/>
</dbReference>
<organism evidence="2 3">
    <name type="scientific">Luteibacter yeojuensis</name>
    <dbReference type="NCBI Taxonomy" id="345309"/>
    <lineage>
        <taxon>Bacteria</taxon>
        <taxon>Pseudomonadati</taxon>
        <taxon>Pseudomonadota</taxon>
        <taxon>Gammaproteobacteria</taxon>
        <taxon>Lysobacterales</taxon>
        <taxon>Rhodanobacteraceae</taxon>
        <taxon>Luteibacter</taxon>
    </lineage>
</organism>
<protein>
    <recommendedName>
        <fullName evidence="1">DZANK-type domain-containing protein</fullName>
    </recommendedName>
</protein>
<keyword evidence="3" id="KW-1185">Reference proteome</keyword>
<feature type="domain" description="DZANK-type" evidence="1">
    <location>
        <begin position="30"/>
        <end position="79"/>
    </location>
</feature>
<gene>
    <name evidence="2" type="ORF">HBF32_13030</name>
</gene>
<reference evidence="2 3" key="1">
    <citation type="journal article" date="2006" name="Int. J. Syst. Evol. Microbiol.">
        <title>Dyella yeojuensis sp. nov., isolated from greenhouse soil in Korea.</title>
        <authorList>
            <person name="Kim B.Y."/>
            <person name="Weon H.Y."/>
            <person name="Lee K.H."/>
            <person name="Seok S.J."/>
            <person name="Kwon S.W."/>
            <person name="Go S.J."/>
            <person name="Stackebrandt E."/>
        </authorList>
    </citation>
    <scope>NUCLEOTIDE SEQUENCE [LARGE SCALE GENOMIC DNA]</scope>
    <source>
        <strain evidence="2 3">DSM 17673</strain>
    </source>
</reference>
<proteinExistence type="predicted"/>
<sequence length="303" mass="31091">MGSPHPSIPWRRFFVASHFLDTCRRSTMNCPDCGRPHDVASKFCRGCGASITPPGALDPTCTACQSPLQAGARFCKQCGATTARPAEAVAHGLDAVSPATAPAEAAQPQSSVPPEPSAGRSRVIAIAATVVLGVVALGGLVTWSFLRHDAPPVPPVAEAPAAPDAAPAVDVRSAPAITPPPTSEAVVEPAPVPAPTVHAAPAATAPIVETVALSIPRAAPLTAEKPAPAKRQPPRPTVTPSMQDVALSLVRKGESAFSRQDYSTAIANARAALDVNPGLARAKQLLDEAQRAQQQAMNSISIQ</sequence>
<dbReference type="Pfam" id="PF12773">
    <property type="entry name" value="DZR"/>
    <property type="match status" value="1"/>
</dbReference>
<dbReference type="AlphaFoldDB" id="A0A7X5QVZ2"/>
<accession>A0A7X5QVZ2</accession>
<evidence type="ECO:0000313" key="2">
    <source>
        <dbReference type="EMBL" id="NID16386.1"/>
    </source>
</evidence>